<dbReference type="AlphaFoldDB" id="A0A1F4SXK5"/>
<dbReference type="STRING" id="1802579.A2310_08095"/>
<gene>
    <name evidence="1" type="ORF">A2310_08095</name>
</gene>
<organism evidence="1 2">
    <name type="scientific">candidate division WOR-1 bacterium RIFOXYB2_FULL_37_13</name>
    <dbReference type="NCBI Taxonomy" id="1802579"/>
    <lineage>
        <taxon>Bacteria</taxon>
        <taxon>Bacillati</taxon>
        <taxon>Saganbacteria</taxon>
    </lineage>
</organism>
<evidence type="ECO:0000313" key="2">
    <source>
        <dbReference type="Proteomes" id="UP000178417"/>
    </source>
</evidence>
<dbReference type="Proteomes" id="UP000178417">
    <property type="component" value="Unassembled WGS sequence"/>
</dbReference>
<evidence type="ECO:0000313" key="1">
    <source>
        <dbReference type="EMBL" id="OGC25140.1"/>
    </source>
</evidence>
<protein>
    <submittedName>
        <fullName evidence="1">Uncharacterized protein</fullName>
    </submittedName>
</protein>
<reference evidence="1 2" key="1">
    <citation type="journal article" date="2016" name="Nat. Commun.">
        <title>Thousands of microbial genomes shed light on interconnected biogeochemical processes in an aquifer system.</title>
        <authorList>
            <person name="Anantharaman K."/>
            <person name="Brown C.T."/>
            <person name="Hug L.A."/>
            <person name="Sharon I."/>
            <person name="Castelle C.J."/>
            <person name="Probst A.J."/>
            <person name="Thomas B.C."/>
            <person name="Singh A."/>
            <person name="Wilkins M.J."/>
            <person name="Karaoz U."/>
            <person name="Brodie E.L."/>
            <person name="Williams K.H."/>
            <person name="Hubbard S.S."/>
            <person name="Banfield J.F."/>
        </authorList>
    </citation>
    <scope>NUCLEOTIDE SEQUENCE [LARGE SCALE GENOMIC DNA]</scope>
</reference>
<dbReference type="EMBL" id="MEUB01000003">
    <property type="protein sequence ID" value="OGC25140.1"/>
    <property type="molecule type" value="Genomic_DNA"/>
</dbReference>
<proteinExistence type="predicted"/>
<sequence>MDRQPILDDLSERIFRITIKKDLFTESFSGVGVPGCFNPRGLHREMPYVHATEANAGLIQIFAPKGNQVANAVVLYMNKGAYVYAGYNGTGYNMDRLFAQALIKLTEFVPAVMITPSSAGFDSLKNIAVRRKIKISKPPTIFSSQYVDYGEVDQAGNITLEEDFYVITKLAKP</sequence>
<comment type="caution">
    <text evidence="1">The sequence shown here is derived from an EMBL/GenBank/DDBJ whole genome shotgun (WGS) entry which is preliminary data.</text>
</comment>
<name>A0A1F4SXK5_UNCSA</name>
<accession>A0A1F4SXK5</accession>